<evidence type="ECO:0000313" key="14">
    <source>
        <dbReference type="EMBL" id="WIT13647.1"/>
    </source>
</evidence>
<protein>
    <recommendedName>
        <fullName evidence="3">histidine kinase</fullName>
        <ecNumber evidence="3">2.7.13.3</ecNumber>
    </recommendedName>
</protein>
<evidence type="ECO:0000256" key="11">
    <source>
        <dbReference type="ARBA" id="ARBA00023012"/>
    </source>
</evidence>
<keyword evidence="5" id="KW-0808">Transferase</keyword>
<evidence type="ECO:0000256" key="8">
    <source>
        <dbReference type="ARBA" id="ARBA00022777"/>
    </source>
</evidence>
<feature type="domain" description="Histidine kinase" evidence="13">
    <location>
        <begin position="233"/>
        <end position="438"/>
    </location>
</feature>
<dbReference type="InterPro" id="IPR050428">
    <property type="entry name" value="TCS_sensor_his_kinase"/>
</dbReference>
<evidence type="ECO:0000256" key="7">
    <source>
        <dbReference type="ARBA" id="ARBA00022741"/>
    </source>
</evidence>
<dbReference type="KEGG" id="pais:PFX98_08525"/>
<evidence type="ECO:0000256" key="5">
    <source>
        <dbReference type="ARBA" id="ARBA00022679"/>
    </source>
</evidence>
<comment type="catalytic activity">
    <reaction evidence="1">
        <text>ATP + protein L-histidine = ADP + protein N-phospho-L-histidine.</text>
        <dbReference type="EC" id="2.7.13.3"/>
    </reaction>
</comment>
<dbReference type="EC" id="2.7.13.3" evidence="3"/>
<dbReference type="SUPFAM" id="SSF55874">
    <property type="entry name" value="ATPase domain of HSP90 chaperone/DNA topoisomerase II/histidine kinase"/>
    <property type="match status" value="1"/>
</dbReference>
<dbReference type="EMBL" id="CP116346">
    <property type="protein sequence ID" value="WIT13647.1"/>
    <property type="molecule type" value="Genomic_DNA"/>
</dbReference>
<dbReference type="SMART" id="SM00387">
    <property type="entry name" value="HATPase_c"/>
    <property type="match status" value="1"/>
</dbReference>
<dbReference type="Pfam" id="PF08521">
    <property type="entry name" value="2CSK_N"/>
    <property type="match status" value="1"/>
</dbReference>
<keyword evidence="9" id="KW-0067">ATP-binding</keyword>
<comment type="subcellular location">
    <subcellularLocation>
        <location evidence="2">Membrane</location>
        <topology evidence="2">Multi-pass membrane protein</topology>
    </subcellularLocation>
</comment>
<evidence type="ECO:0000256" key="10">
    <source>
        <dbReference type="ARBA" id="ARBA00022989"/>
    </source>
</evidence>
<dbReference type="PANTHER" id="PTHR45436">
    <property type="entry name" value="SENSOR HISTIDINE KINASE YKOH"/>
    <property type="match status" value="1"/>
</dbReference>
<gene>
    <name evidence="14" type="ORF">PFX98_08525</name>
</gene>
<keyword evidence="8 14" id="KW-0418">Kinase</keyword>
<evidence type="ECO:0000256" key="12">
    <source>
        <dbReference type="SAM" id="Phobius"/>
    </source>
</evidence>
<reference evidence="14" key="1">
    <citation type="submission" date="2023-01" db="EMBL/GenBank/DDBJ databases">
        <title>Whole genome sequence of Paucibacter sp. S2-9 isolated from pond sediment.</title>
        <authorList>
            <person name="Jung J.Y."/>
        </authorList>
    </citation>
    <scope>NUCLEOTIDE SEQUENCE</scope>
    <source>
        <strain evidence="14">S2-9</strain>
    </source>
</reference>
<keyword evidence="12" id="KW-0472">Membrane</keyword>
<organism evidence="14 15">
    <name type="scientific">Paucibacter sediminis</name>
    <dbReference type="NCBI Taxonomy" id="3019553"/>
    <lineage>
        <taxon>Bacteria</taxon>
        <taxon>Pseudomonadati</taxon>
        <taxon>Pseudomonadota</taxon>
        <taxon>Betaproteobacteria</taxon>
        <taxon>Burkholderiales</taxon>
        <taxon>Sphaerotilaceae</taxon>
        <taxon>Roseateles</taxon>
    </lineage>
</organism>
<dbReference type="SUPFAM" id="SSF47384">
    <property type="entry name" value="Homodimeric domain of signal transducing histidine kinase"/>
    <property type="match status" value="1"/>
</dbReference>
<dbReference type="PANTHER" id="PTHR45436:SF14">
    <property type="entry name" value="SENSOR PROTEIN QSEC"/>
    <property type="match status" value="1"/>
</dbReference>
<keyword evidence="11" id="KW-0902">Two-component regulatory system</keyword>
<evidence type="ECO:0000259" key="13">
    <source>
        <dbReference type="PROSITE" id="PS50109"/>
    </source>
</evidence>
<dbReference type="CDD" id="cd00082">
    <property type="entry name" value="HisKA"/>
    <property type="match status" value="1"/>
</dbReference>
<dbReference type="GO" id="GO:0000155">
    <property type="term" value="F:phosphorelay sensor kinase activity"/>
    <property type="evidence" value="ECO:0007669"/>
    <property type="project" value="InterPro"/>
</dbReference>
<sequence length="439" mass="47463">MRPDNATAGWSLERRLRRRMLLALLLAWLLGSGVALLAVQEETDEVLDSALVETGQHLLGLGDAVLGSVALQGAPAGFAAHEEFVVYQVLDAQGRLRWRSHRAPEAQLAPAVRPGLLNHGAWRVAVLDSRASAYRVLVAEPLAHRAEVLWEAALAMLLPLLALLPLSWLILHLLLRASFRSLAPVQQALRGDAQAALPLQGMPQEWLPLLQEVNAMRARQQMMVEAERAFAGQMAHELRTPLAAARAQVQRLLQVLGPAAPPAQAERAGAVLKQLDRVSALAARLLELARVDAGLALRREPVDLKLLARLVLDEFEHGGQRPPQLHLCEAPALVLGDMDALGIALRNLVHNARLHGGAEANVELLVEPARLCVRDDGPGLDAGRLAQLRQDLTLGQGPQARLGLALVHKIAEQSGALLRLRSPCAGGRGFEASIEWARP</sequence>
<dbReference type="SMART" id="SM00388">
    <property type="entry name" value="HisKA"/>
    <property type="match status" value="1"/>
</dbReference>
<dbReference type="GO" id="GO:0005524">
    <property type="term" value="F:ATP binding"/>
    <property type="evidence" value="ECO:0007669"/>
    <property type="project" value="UniProtKB-KW"/>
</dbReference>
<dbReference type="GO" id="GO:0005886">
    <property type="term" value="C:plasma membrane"/>
    <property type="evidence" value="ECO:0007669"/>
    <property type="project" value="TreeGrafter"/>
</dbReference>
<proteinExistence type="predicted"/>
<dbReference type="RefSeq" id="WP_285234767.1">
    <property type="nucleotide sequence ID" value="NZ_CP116346.1"/>
</dbReference>
<keyword evidence="7" id="KW-0547">Nucleotide-binding</keyword>
<keyword evidence="15" id="KW-1185">Reference proteome</keyword>
<dbReference type="InterPro" id="IPR036890">
    <property type="entry name" value="HATPase_C_sf"/>
</dbReference>
<name>A0AA95NEL0_9BURK</name>
<evidence type="ECO:0000313" key="15">
    <source>
        <dbReference type="Proteomes" id="UP001177769"/>
    </source>
</evidence>
<evidence type="ECO:0000256" key="2">
    <source>
        <dbReference type="ARBA" id="ARBA00004141"/>
    </source>
</evidence>
<dbReference type="Pfam" id="PF02518">
    <property type="entry name" value="HATPase_c"/>
    <property type="match status" value="1"/>
</dbReference>
<feature type="transmembrane region" description="Helical" evidence="12">
    <location>
        <begin position="152"/>
        <end position="175"/>
    </location>
</feature>
<keyword evidence="4" id="KW-0597">Phosphoprotein</keyword>
<keyword evidence="6 12" id="KW-0812">Transmembrane</keyword>
<dbReference type="Gene3D" id="1.10.287.130">
    <property type="match status" value="1"/>
</dbReference>
<dbReference type="InterPro" id="IPR003661">
    <property type="entry name" value="HisK_dim/P_dom"/>
</dbReference>
<dbReference type="InterPro" id="IPR013727">
    <property type="entry name" value="2CSK_N"/>
</dbReference>
<evidence type="ECO:0000256" key="1">
    <source>
        <dbReference type="ARBA" id="ARBA00000085"/>
    </source>
</evidence>
<dbReference type="Pfam" id="PF00512">
    <property type="entry name" value="HisKA"/>
    <property type="match status" value="1"/>
</dbReference>
<dbReference type="PROSITE" id="PS50109">
    <property type="entry name" value="HIS_KIN"/>
    <property type="match status" value="1"/>
</dbReference>
<dbReference type="Gene3D" id="3.30.565.10">
    <property type="entry name" value="Histidine kinase-like ATPase, C-terminal domain"/>
    <property type="match status" value="1"/>
</dbReference>
<dbReference type="AlphaFoldDB" id="A0AA95NEL0"/>
<dbReference type="Proteomes" id="UP001177769">
    <property type="component" value="Chromosome"/>
</dbReference>
<dbReference type="InterPro" id="IPR003594">
    <property type="entry name" value="HATPase_dom"/>
</dbReference>
<evidence type="ECO:0000256" key="9">
    <source>
        <dbReference type="ARBA" id="ARBA00022840"/>
    </source>
</evidence>
<accession>A0AA95NEL0</accession>
<evidence type="ECO:0000256" key="3">
    <source>
        <dbReference type="ARBA" id="ARBA00012438"/>
    </source>
</evidence>
<keyword evidence="10 12" id="KW-1133">Transmembrane helix</keyword>
<dbReference type="InterPro" id="IPR036097">
    <property type="entry name" value="HisK_dim/P_sf"/>
</dbReference>
<evidence type="ECO:0000256" key="6">
    <source>
        <dbReference type="ARBA" id="ARBA00022692"/>
    </source>
</evidence>
<dbReference type="InterPro" id="IPR005467">
    <property type="entry name" value="His_kinase_dom"/>
</dbReference>
<evidence type="ECO:0000256" key="4">
    <source>
        <dbReference type="ARBA" id="ARBA00022553"/>
    </source>
</evidence>